<sequence length="304" mass="34353">MELRQIEYFIEVAKREHVTEAALNLHVAQSAVSRQIFNLESELGVELFIREGRNVRLTPIGRNFLEHMEQVKKVIENAKGEISDYLDPERGTIRIGFPSSLAAYTLPTTISAFRERYPNVKFQLNQGSYHELTEGVIKGDFDLALIGPVPKHGKKITGKTLFTEKIVALLPVNHPLAELPYIELDQLRNDSFILFPKGFILHDMIVDACEQQGFQPTVSFVGKDIDAIKGLVSAGLGIALIPEITLVDSLPRLTVKKRLVKPEISRTVGIIIPSERKLLPTEVVFYEFIQELFSKLNQFQNDLF</sequence>
<dbReference type="InterPro" id="IPR036388">
    <property type="entry name" value="WH-like_DNA-bd_sf"/>
</dbReference>
<dbReference type="Gene3D" id="1.10.10.10">
    <property type="entry name" value="Winged helix-like DNA-binding domain superfamily/Winged helix DNA-binding domain"/>
    <property type="match status" value="1"/>
</dbReference>
<accession>A0A1H8GKX3</accession>
<evidence type="ECO:0000259" key="5">
    <source>
        <dbReference type="PROSITE" id="PS50931"/>
    </source>
</evidence>
<dbReference type="Pfam" id="PF03466">
    <property type="entry name" value="LysR_substrate"/>
    <property type="match status" value="1"/>
</dbReference>
<dbReference type="AlphaFoldDB" id="A0A1H8GKX3"/>
<dbReference type="PRINTS" id="PR00039">
    <property type="entry name" value="HTHLYSR"/>
</dbReference>
<name>A0A1H8GKX3_9BACI</name>
<dbReference type="Gene3D" id="3.40.190.10">
    <property type="entry name" value="Periplasmic binding protein-like II"/>
    <property type="match status" value="2"/>
</dbReference>
<comment type="similarity">
    <text evidence="1">Belongs to the LysR transcriptional regulatory family.</text>
</comment>
<keyword evidence="3" id="KW-0238">DNA-binding</keyword>
<dbReference type="InterPro" id="IPR005119">
    <property type="entry name" value="LysR_subst-bd"/>
</dbReference>
<dbReference type="RefSeq" id="WP_090748492.1">
    <property type="nucleotide sequence ID" value="NZ_FOBW01000013.1"/>
</dbReference>
<evidence type="ECO:0000256" key="3">
    <source>
        <dbReference type="ARBA" id="ARBA00023125"/>
    </source>
</evidence>
<evidence type="ECO:0000256" key="1">
    <source>
        <dbReference type="ARBA" id="ARBA00009437"/>
    </source>
</evidence>
<dbReference type="Proteomes" id="UP000198553">
    <property type="component" value="Unassembled WGS sequence"/>
</dbReference>
<keyword evidence="2" id="KW-0805">Transcription regulation</keyword>
<dbReference type="GO" id="GO:0032993">
    <property type="term" value="C:protein-DNA complex"/>
    <property type="evidence" value="ECO:0007669"/>
    <property type="project" value="TreeGrafter"/>
</dbReference>
<dbReference type="Pfam" id="PF00126">
    <property type="entry name" value="HTH_1"/>
    <property type="match status" value="1"/>
</dbReference>
<dbReference type="GO" id="GO:0003700">
    <property type="term" value="F:DNA-binding transcription factor activity"/>
    <property type="evidence" value="ECO:0007669"/>
    <property type="project" value="InterPro"/>
</dbReference>
<proteinExistence type="inferred from homology"/>
<dbReference type="PANTHER" id="PTHR30346">
    <property type="entry name" value="TRANSCRIPTIONAL DUAL REGULATOR HCAR-RELATED"/>
    <property type="match status" value="1"/>
</dbReference>
<gene>
    <name evidence="6" type="ORF">SAMN05192533_11372</name>
</gene>
<feature type="domain" description="HTH lysR-type" evidence="5">
    <location>
        <begin position="1"/>
        <end position="58"/>
    </location>
</feature>
<dbReference type="FunFam" id="1.10.10.10:FF:000001">
    <property type="entry name" value="LysR family transcriptional regulator"/>
    <property type="match status" value="1"/>
</dbReference>
<organism evidence="6 7">
    <name type="scientific">Mesobacillus persicus</name>
    <dbReference type="NCBI Taxonomy" id="930146"/>
    <lineage>
        <taxon>Bacteria</taxon>
        <taxon>Bacillati</taxon>
        <taxon>Bacillota</taxon>
        <taxon>Bacilli</taxon>
        <taxon>Bacillales</taxon>
        <taxon>Bacillaceae</taxon>
        <taxon>Mesobacillus</taxon>
    </lineage>
</organism>
<dbReference type="EMBL" id="FOBW01000013">
    <property type="protein sequence ID" value="SEN44479.1"/>
    <property type="molecule type" value="Genomic_DNA"/>
</dbReference>
<dbReference type="CDD" id="cd08434">
    <property type="entry name" value="PBP2_GltC_like"/>
    <property type="match status" value="1"/>
</dbReference>
<keyword evidence="7" id="KW-1185">Reference proteome</keyword>
<dbReference type="InterPro" id="IPR000847">
    <property type="entry name" value="LysR_HTH_N"/>
</dbReference>
<evidence type="ECO:0000313" key="7">
    <source>
        <dbReference type="Proteomes" id="UP000198553"/>
    </source>
</evidence>
<evidence type="ECO:0000313" key="6">
    <source>
        <dbReference type="EMBL" id="SEN44479.1"/>
    </source>
</evidence>
<dbReference type="SUPFAM" id="SSF46785">
    <property type="entry name" value="Winged helix' DNA-binding domain"/>
    <property type="match status" value="1"/>
</dbReference>
<dbReference type="SUPFAM" id="SSF53850">
    <property type="entry name" value="Periplasmic binding protein-like II"/>
    <property type="match status" value="1"/>
</dbReference>
<dbReference type="STRING" id="930146.SAMN05192533_11372"/>
<dbReference type="OrthoDB" id="9803735at2"/>
<protein>
    <submittedName>
        <fullName evidence="6">LysR family transcriptional regulator, transcription activator of glutamate synthase operon</fullName>
    </submittedName>
</protein>
<dbReference type="PROSITE" id="PS50931">
    <property type="entry name" value="HTH_LYSR"/>
    <property type="match status" value="1"/>
</dbReference>
<evidence type="ECO:0000256" key="4">
    <source>
        <dbReference type="ARBA" id="ARBA00023163"/>
    </source>
</evidence>
<keyword evidence="4" id="KW-0804">Transcription</keyword>
<dbReference type="InterPro" id="IPR036390">
    <property type="entry name" value="WH_DNA-bd_sf"/>
</dbReference>
<evidence type="ECO:0000256" key="2">
    <source>
        <dbReference type="ARBA" id="ARBA00023015"/>
    </source>
</evidence>
<dbReference type="GO" id="GO:0003677">
    <property type="term" value="F:DNA binding"/>
    <property type="evidence" value="ECO:0007669"/>
    <property type="project" value="UniProtKB-KW"/>
</dbReference>
<reference evidence="7" key="1">
    <citation type="submission" date="2016-10" db="EMBL/GenBank/DDBJ databases">
        <authorList>
            <person name="Varghese N."/>
            <person name="Submissions S."/>
        </authorList>
    </citation>
    <scope>NUCLEOTIDE SEQUENCE [LARGE SCALE GENOMIC DNA]</scope>
    <source>
        <strain evidence="7">B48,IBRC-M 10115,DSM 25386,CECT 8001</strain>
    </source>
</reference>
<dbReference type="PANTHER" id="PTHR30346:SF28">
    <property type="entry name" value="HTH-TYPE TRANSCRIPTIONAL REGULATOR CYNR"/>
    <property type="match status" value="1"/>
</dbReference>